<accession>A0A7S3SCD4</accession>
<feature type="signal peptide" evidence="1">
    <location>
        <begin position="1"/>
        <end position="18"/>
    </location>
</feature>
<dbReference type="EMBL" id="HBIR01023791">
    <property type="protein sequence ID" value="CAE0550621.1"/>
    <property type="molecule type" value="Transcribed_RNA"/>
</dbReference>
<dbReference type="Gene3D" id="2.60.120.620">
    <property type="entry name" value="q2cbj1_9rhob like domain"/>
    <property type="match status" value="1"/>
</dbReference>
<organism evidence="2">
    <name type="scientific">Emiliania huxleyi</name>
    <name type="common">Coccolithophore</name>
    <name type="synonym">Pontosphaera huxleyi</name>
    <dbReference type="NCBI Taxonomy" id="2903"/>
    <lineage>
        <taxon>Eukaryota</taxon>
        <taxon>Haptista</taxon>
        <taxon>Haptophyta</taxon>
        <taxon>Prymnesiophyceae</taxon>
        <taxon>Isochrysidales</taxon>
        <taxon>Noelaerhabdaceae</taxon>
        <taxon>Emiliania</taxon>
    </lineage>
</organism>
<protein>
    <recommendedName>
        <fullName evidence="3">Fe2OG dioxygenase domain-containing protein</fullName>
    </recommendedName>
</protein>
<evidence type="ECO:0000256" key="1">
    <source>
        <dbReference type="SAM" id="SignalP"/>
    </source>
</evidence>
<evidence type="ECO:0008006" key="3">
    <source>
        <dbReference type="Google" id="ProtNLM"/>
    </source>
</evidence>
<name>A0A7S3SCD4_EMIHU</name>
<feature type="chain" id="PRO_5030655605" description="Fe2OG dioxygenase domain-containing protein" evidence="1">
    <location>
        <begin position="19"/>
        <end position="447"/>
    </location>
</feature>
<reference evidence="2" key="1">
    <citation type="submission" date="2021-01" db="EMBL/GenBank/DDBJ databases">
        <authorList>
            <person name="Corre E."/>
            <person name="Pelletier E."/>
            <person name="Niang G."/>
            <person name="Scheremetjew M."/>
            <person name="Finn R."/>
            <person name="Kale V."/>
            <person name="Holt S."/>
            <person name="Cochrane G."/>
            <person name="Meng A."/>
            <person name="Brown T."/>
            <person name="Cohen L."/>
        </authorList>
    </citation>
    <scope>NUCLEOTIDE SEQUENCE</scope>
    <source>
        <strain evidence="2">379</strain>
    </source>
</reference>
<gene>
    <name evidence="2" type="ORF">EHUX00137_LOCUS18237</name>
</gene>
<dbReference type="AlphaFoldDB" id="A0A7S3SCD4"/>
<sequence length="447" mass="48253">MCRHRDVRMSFALLLALASSPYPRNDVRLVSVSASGAETVTALDDGMLLLRDAVAWWEQEMLLRAERQAWKDRFLVEHSLVNRTRQITGSPSRQSVTWLHRHRGFAGGVVDRLVEAVMSAQEAAGWALAGLGPLQVRCIESVRYSSADDEVHEDGDEGWHQDEYSVLTAVLTLALSHDLQGGETEVDRGGHPRRAEGMQPGDVLIFRSWDAHRSTPVAPGERHIIVLELWQGPQVGNDAPEGRQAVLEGGLARLCPPALAADASSAALLWFCSRAADEPAAWAHLTRAAELVGGSAYLWELAAAALAIPLLDGLRAGGGAAAEPLARMTAALRRAGLLRTAALVPDVDATPPPGWDEEEDGLFDAGFVDGVDGASVGGFFRQMSRGKGCGFPSRGLDVLRRRMAERDAAGRLIHKEIDTQLRDAVAGHPSLWNAWLELDVEYLSGGG</sequence>
<keyword evidence="1" id="KW-0732">Signal</keyword>
<proteinExistence type="predicted"/>
<evidence type="ECO:0000313" key="2">
    <source>
        <dbReference type="EMBL" id="CAE0550621.1"/>
    </source>
</evidence>